<dbReference type="Proteomes" id="UP000193317">
    <property type="component" value="Unassembled WGS sequence"/>
</dbReference>
<evidence type="ECO:0000313" key="1">
    <source>
        <dbReference type="EMBL" id="ORX14168.1"/>
    </source>
</evidence>
<gene>
    <name evidence="1" type="ORF">AWC27_19715</name>
</gene>
<accession>A0A1X2F722</accession>
<sequence length="113" mass="12767">MRGFEAGLLGLIAHSFSIGKIHRALEIERLVVHIWKTAPRARGPRAILLERQLRDITSHGVTQTLSILLPTFISCGQLEWLREVTETLICLKIDRHRRNIEAQGVAAVDQLLL</sequence>
<proteinExistence type="predicted"/>
<name>A0A1X2F722_MYCSZ</name>
<dbReference type="EMBL" id="LQPW01000019">
    <property type="protein sequence ID" value="ORX14168.1"/>
    <property type="molecule type" value="Genomic_DNA"/>
</dbReference>
<dbReference type="AlphaFoldDB" id="A0A1X2F722"/>
<evidence type="ECO:0000313" key="2">
    <source>
        <dbReference type="Proteomes" id="UP000193317"/>
    </source>
</evidence>
<protein>
    <submittedName>
        <fullName evidence="1">Uncharacterized protein</fullName>
    </submittedName>
</protein>
<comment type="caution">
    <text evidence="1">The sequence shown here is derived from an EMBL/GenBank/DDBJ whole genome shotgun (WGS) entry which is preliminary data.</text>
</comment>
<reference evidence="1 2" key="1">
    <citation type="submission" date="2016-01" db="EMBL/GenBank/DDBJ databases">
        <title>The new phylogeny of the genus Mycobacterium.</title>
        <authorList>
            <person name="Tarcisio F."/>
            <person name="Conor M."/>
            <person name="Antonella G."/>
            <person name="Elisabetta G."/>
            <person name="Giulia F.S."/>
            <person name="Sara T."/>
            <person name="Anna F."/>
            <person name="Clotilde B."/>
            <person name="Roberto B."/>
            <person name="Veronica D.S."/>
            <person name="Fabio R."/>
            <person name="Monica P."/>
            <person name="Olivier J."/>
            <person name="Enrico T."/>
            <person name="Nicola S."/>
        </authorList>
    </citation>
    <scope>NUCLEOTIDE SEQUENCE [LARGE SCALE GENOMIC DNA]</scope>
    <source>
        <strain evidence="1 2">DSM 44166</strain>
    </source>
</reference>
<keyword evidence="2" id="KW-1185">Reference proteome</keyword>
<organism evidence="1 2">
    <name type="scientific">Mycobacterium szulgai</name>
    <dbReference type="NCBI Taxonomy" id="1787"/>
    <lineage>
        <taxon>Bacteria</taxon>
        <taxon>Bacillati</taxon>
        <taxon>Actinomycetota</taxon>
        <taxon>Actinomycetes</taxon>
        <taxon>Mycobacteriales</taxon>
        <taxon>Mycobacteriaceae</taxon>
        <taxon>Mycobacterium</taxon>
    </lineage>
</organism>